<evidence type="ECO:0000259" key="3">
    <source>
        <dbReference type="Pfam" id="PF14432"/>
    </source>
</evidence>
<dbReference type="PANTHER" id="PTHR47926:SF367">
    <property type="entry name" value="DYW DOMAIN-CONTAINING PROTEIN"/>
    <property type="match status" value="1"/>
</dbReference>
<reference evidence="4" key="1">
    <citation type="submission" date="2019-09" db="EMBL/GenBank/DDBJ databases">
        <authorList>
            <person name="Zhang L."/>
        </authorList>
    </citation>
    <scope>NUCLEOTIDE SEQUENCE</scope>
</reference>
<dbReference type="GO" id="GO:0009451">
    <property type="term" value="P:RNA modification"/>
    <property type="evidence" value="ECO:0007669"/>
    <property type="project" value="InterPro"/>
</dbReference>
<dbReference type="InterPro" id="IPR002885">
    <property type="entry name" value="PPR_rpt"/>
</dbReference>
<dbReference type="FunFam" id="1.25.40.10:FF:000348">
    <property type="entry name" value="Pentatricopeptide repeat-containing protein chloroplastic"/>
    <property type="match status" value="1"/>
</dbReference>
<dbReference type="GO" id="GO:0008270">
    <property type="term" value="F:zinc ion binding"/>
    <property type="evidence" value="ECO:0007669"/>
    <property type="project" value="InterPro"/>
</dbReference>
<dbReference type="OMA" id="HIHASKI"/>
<organism evidence="4">
    <name type="scientific">Nymphaea colorata</name>
    <name type="common">pocket water lily</name>
    <dbReference type="NCBI Taxonomy" id="210225"/>
    <lineage>
        <taxon>Eukaryota</taxon>
        <taxon>Viridiplantae</taxon>
        <taxon>Streptophyta</taxon>
        <taxon>Embryophyta</taxon>
        <taxon>Tracheophyta</taxon>
        <taxon>Spermatophyta</taxon>
        <taxon>Magnoliopsida</taxon>
        <taxon>Nymphaeales</taxon>
        <taxon>Nymphaeaceae</taxon>
        <taxon>Nymphaea</taxon>
    </lineage>
</organism>
<dbReference type="NCBIfam" id="TIGR00756">
    <property type="entry name" value="PPR"/>
    <property type="match status" value="3"/>
</dbReference>
<keyword evidence="1" id="KW-0677">Repeat</keyword>
<feature type="domain" description="DYW" evidence="3">
    <location>
        <begin position="516"/>
        <end position="608"/>
    </location>
</feature>
<dbReference type="InterPro" id="IPR011990">
    <property type="entry name" value="TPR-like_helical_dom_sf"/>
</dbReference>
<accession>A0A5K0UXE3</accession>
<evidence type="ECO:0000313" key="4">
    <source>
        <dbReference type="EMBL" id="VVV33222.1"/>
    </source>
</evidence>
<dbReference type="Pfam" id="PF01535">
    <property type="entry name" value="PPR"/>
    <property type="match status" value="3"/>
</dbReference>
<name>A0A5K0UXE3_9MAGN</name>
<dbReference type="Pfam" id="PF20431">
    <property type="entry name" value="E_motif"/>
    <property type="match status" value="1"/>
</dbReference>
<dbReference type="FunFam" id="1.25.40.10:FF:000242">
    <property type="entry name" value="Pentatricopeptide repeat-containing protein"/>
    <property type="match status" value="1"/>
</dbReference>
<dbReference type="PROSITE" id="PS51375">
    <property type="entry name" value="PPR"/>
    <property type="match status" value="3"/>
</dbReference>
<dbReference type="PANTHER" id="PTHR47926">
    <property type="entry name" value="PENTATRICOPEPTIDE REPEAT-CONTAINING PROTEIN"/>
    <property type="match status" value="1"/>
</dbReference>
<dbReference type="InterPro" id="IPR046960">
    <property type="entry name" value="PPR_At4g14850-like_plant"/>
</dbReference>
<dbReference type="OrthoDB" id="1654150at2759"/>
<dbReference type="AlphaFoldDB" id="A0A5K0UXE3"/>
<sequence length="608" mass="66920">MPTRHPLSLLLHPRSPLPHIKQVHAQLVAAGLAGDGLAAGPLLAACSLSPSSPLDYALAVFDRIAYAGAFARNTIIRGFAERGEPRHGIALYARFASLGAAPNNYSFPFVLKSCARAAALPEGEQIHGHALKLGFAADVFVANALVHFYGCCGRTAAACQVFDGIPHRDVVSWNALLAVYVKDGQIDEARLLFDGIPRKDEVSWSTLASGYVRNGLLEEGLMVFDSMRESGAPANEALVVTVLSATAQLGMLEKGQSIHDYIKSSGIPISNILATALIDTYMRCGSVDRAHQVFVSSIHRGVSAWNAMICGLAIHGHGRDALNLFNSFLGQGLQPDKITFVGLLSACSHSGLVEDGRLCFKSMREGYGIEPEMEHYGCMVDLLGRAGMVYEAEALIKEMPGSPDPVIWGMLLNACRIHGNTDLGERIGKMLLNLQPYHDGNYVLLSGIYAREKRWGDVLQVRELMKDRLTTKVPGWSLIEADGRVHRFVMGDREHPRSGEIHMMLNEIQRRLKCAGYVPNTSPVLHDIEDEEKEHVIAEHSERLAMAFGLIVIDPGCPIRIIKNLRVCWDCHEVIKMISEVFDRELIIRDGSRFHHFKLGRCSCLDYW</sequence>
<gene>
    <name evidence="4" type="ORF">NYM_LOCUS328</name>
</gene>
<dbReference type="Gene3D" id="1.25.40.10">
    <property type="entry name" value="Tetratricopeptide repeat domain"/>
    <property type="match status" value="3"/>
</dbReference>
<feature type="repeat" description="PPR" evidence="2">
    <location>
        <begin position="169"/>
        <end position="199"/>
    </location>
</feature>
<dbReference type="EMBL" id="LR721774">
    <property type="protein sequence ID" value="VVV33222.1"/>
    <property type="molecule type" value="Genomic_DNA"/>
</dbReference>
<dbReference type="Pfam" id="PF14432">
    <property type="entry name" value="DYW_deaminase"/>
    <property type="match status" value="1"/>
</dbReference>
<feature type="repeat" description="PPR" evidence="2">
    <location>
        <begin position="200"/>
        <end position="234"/>
    </location>
</feature>
<dbReference type="Gramene" id="NC1G0089070.1">
    <property type="protein sequence ID" value="NC1G0089070.1:cds"/>
    <property type="gene ID" value="NC1G0089070"/>
</dbReference>
<proteinExistence type="predicted"/>
<feature type="repeat" description="PPR" evidence="2">
    <location>
        <begin position="301"/>
        <end position="335"/>
    </location>
</feature>
<dbReference type="Pfam" id="PF13041">
    <property type="entry name" value="PPR_2"/>
    <property type="match status" value="1"/>
</dbReference>
<protein>
    <recommendedName>
        <fullName evidence="3">DYW domain-containing protein</fullName>
    </recommendedName>
</protein>
<dbReference type="InterPro" id="IPR046848">
    <property type="entry name" value="E_motif"/>
</dbReference>
<dbReference type="InterPro" id="IPR032867">
    <property type="entry name" value="DYW_dom"/>
</dbReference>
<dbReference type="GO" id="GO:0003723">
    <property type="term" value="F:RNA binding"/>
    <property type="evidence" value="ECO:0007669"/>
    <property type="project" value="InterPro"/>
</dbReference>
<evidence type="ECO:0000256" key="1">
    <source>
        <dbReference type="ARBA" id="ARBA00022737"/>
    </source>
</evidence>
<evidence type="ECO:0000256" key="2">
    <source>
        <dbReference type="PROSITE-ProRule" id="PRU00708"/>
    </source>
</evidence>